<dbReference type="InterPro" id="IPR013149">
    <property type="entry name" value="ADH-like_C"/>
</dbReference>
<dbReference type="SUPFAM" id="SSF50129">
    <property type="entry name" value="GroES-like"/>
    <property type="match status" value="1"/>
</dbReference>
<evidence type="ECO:0000313" key="15">
    <source>
        <dbReference type="Proteomes" id="UP001213681"/>
    </source>
</evidence>
<dbReference type="Proteomes" id="UP001213681">
    <property type="component" value="Unassembled WGS sequence"/>
</dbReference>
<feature type="domain" description="Alcohol dehydrogenase-like N-terminal" evidence="13">
    <location>
        <begin position="16"/>
        <end position="125"/>
    </location>
</feature>
<dbReference type="GeneID" id="81595168"/>
<dbReference type="InterPro" id="IPR013154">
    <property type="entry name" value="ADH-like_N"/>
</dbReference>
<evidence type="ECO:0000256" key="8">
    <source>
        <dbReference type="ARBA" id="ARBA00023002"/>
    </source>
</evidence>
<dbReference type="Pfam" id="PF00107">
    <property type="entry name" value="ADH_zinc_N"/>
    <property type="match status" value="1"/>
</dbReference>
<evidence type="ECO:0000256" key="10">
    <source>
        <dbReference type="ARBA" id="ARBA00050997"/>
    </source>
</evidence>
<reference evidence="14" key="1">
    <citation type="submission" date="2022-12" db="EMBL/GenBank/DDBJ databases">
        <authorList>
            <person name="Petersen C."/>
        </authorList>
    </citation>
    <scope>NUCLEOTIDE SEQUENCE</scope>
    <source>
        <strain evidence="14">IBT 16125</strain>
    </source>
</reference>
<dbReference type="InterPro" id="IPR011032">
    <property type="entry name" value="GroES-like_sf"/>
</dbReference>
<evidence type="ECO:0000256" key="11">
    <source>
        <dbReference type="RuleBase" id="RU361277"/>
    </source>
</evidence>
<keyword evidence="4" id="KW-0597">Phosphoprotein</keyword>
<dbReference type="GO" id="GO:0008270">
    <property type="term" value="F:zinc ion binding"/>
    <property type="evidence" value="ECO:0007669"/>
    <property type="project" value="InterPro"/>
</dbReference>
<dbReference type="InterPro" id="IPR036291">
    <property type="entry name" value="NAD(P)-bd_dom_sf"/>
</dbReference>
<dbReference type="GO" id="GO:0006066">
    <property type="term" value="P:alcohol metabolic process"/>
    <property type="evidence" value="ECO:0007669"/>
    <property type="project" value="UniProtKB-ARBA"/>
</dbReference>
<comment type="cofactor">
    <cofactor evidence="1 11">
        <name>Zn(2+)</name>
        <dbReference type="ChEBI" id="CHEBI:29105"/>
    </cofactor>
</comment>
<evidence type="ECO:0000256" key="7">
    <source>
        <dbReference type="ARBA" id="ARBA00022857"/>
    </source>
</evidence>
<comment type="catalytic activity">
    <reaction evidence="10">
        <text>a primary alcohol + NADP(+) = an aldehyde + NADPH + H(+)</text>
        <dbReference type="Rhea" id="RHEA:15937"/>
        <dbReference type="ChEBI" id="CHEBI:15378"/>
        <dbReference type="ChEBI" id="CHEBI:15734"/>
        <dbReference type="ChEBI" id="CHEBI:17478"/>
        <dbReference type="ChEBI" id="CHEBI:57783"/>
        <dbReference type="ChEBI" id="CHEBI:58349"/>
        <dbReference type="EC" id="1.1.1.2"/>
    </reaction>
    <physiologicalReaction direction="left-to-right" evidence="10">
        <dbReference type="Rhea" id="RHEA:15938"/>
    </physiologicalReaction>
    <physiologicalReaction direction="right-to-left" evidence="10">
        <dbReference type="Rhea" id="RHEA:15939"/>
    </physiologicalReaction>
</comment>
<evidence type="ECO:0000256" key="5">
    <source>
        <dbReference type="ARBA" id="ARBA00022723"/>
    </source>
</evidence>
<keyword evidence="5 11" id="KW-0479">Metal-binding</keyword>
<sequence>MAETYYKNSSPKTWEETDIDIKISHCGICGSDLHTLRSGWRPTLYPCCVGHEVVGTAVRVGSKVTNGIKIGDRGDCEECAMGLEKYCSKKLTGTYNSTHQNGDKSYGGYALYNRVLAHFAIKIPDGISSAAAVPMLCSGVTLYSPLKHNGCGPGKRVGIIGVGGLGHFGVMFAKSMGADKVVAISRKTAKSEDAIKMGADLYIATKDEPDWATKHARSLDLIVCTVSSTKMPMNDYLGLLRTDGSLVQVGLPEDGTLYTPVRTLMRRLKIESSLVGSPNESREIFQLVAEKNIQPWIEEIPMKDPNKTIVNMEEGKARSRYVLVNE</sequence>
<dbReference type="InterPro" id="IPR002328">
    <property type="entry name" value="ADH_Zn_CS"/>
</dbReference>
<dbReference type="GO" id="GO:0008106">
    <property type="term" value="F:alcohol dehydrogenase (NADP+) activity"/>
    <property type="evidence" value="ECO:0007669"/>
    <property type="project" value="UniProtKB-EC"/>
</dbReference>
<evidence type="ECO:0000313" key="14">
    <source>
        <dbReference type="EMBL" id="KAJ5459990.1"/>
    </source>
</evidence>
<dbReference type="EMBL" id="JAPVEA010000002">
    <property type="protein sequence ID" value="KAJ5459990.1"/>
    <property type="molecule type" value="Genomic_DNA"/>
</dbReference>
<evidence type="ECO:0000259" key="13">
    <source>
        <dbReference type="Pfam" id="PF08240"/>
    </source>
</evidence>
<keyword evidence="15" id="KW-1185">Reference proteome</keyword>
<protein>
    <recommendedName>
        <fullName evidence="9">alcohol dehydrogenase (NADP(+))</fullName>
        <ecNumber evidence="9">1.1.1.2</ecNumber>
    </recommendedName>
</protein>
<dbReference type="Gene3D" id="3.90.180.10">
    <property type="entry name" value="Medium-chain alcohol dehydrogenases, catalytic domain"/>
    <property type="match status" value="1"/>
</dbReference>
<evidence type="ECO:0000256" key="3">
    <source>
        <dbReference type="ARBA" id="ARBA00011738"/>
    </source>
</evidence>
<dbReference type="CDD" id="cd05283">
    <property type="entry name" value="CAD1"/>
    <property type="match status" value="1"/>
</dbReference>
<gene>
    <name evidence="14" type="ORF">N7458_001542</name>
</gene>
<dbReference type="Gene3D" id="3.40.50.720">
    <property type="entry name" value="NAD(P)-binding Rossmann-like Domain"/>
    <property type="match status" value="1"/>
</dbReference>
<dbReference type="PANTHER" id="PTHR42683">
    <property type="entry name" value="ALDEHYDE REDUCTASE"/>
    <property type="match status" value="1"/>
</dbReference>
<organism evidence="14 15">
    <name type="scientific">Penicillium daleae</name>
    <dbReference type="NCBI Taxonomy" id="63821"/>
    <lineage>
        <taxon>Eukaryota</taxon>
        <taxon>Fungi</taxon>
        <taxon>Dikarya</taxon>
        <taxon>Ascomycota</taxon>
        <taxon>Pezizomycotina</taxon>
        <taxon>Eurotiomycetes</taxon>
        <taxon>Eurotiomycetidae</taxon>
        <taxon>Eurotiales</taxon>
        <taxon>Aspergillaceae</taxon>
        <taxon>Penicillium</taxon>
    </lineage>
</organism>
<evidence type="ECO:0000256" key="2">
    <source>
        <dbReference type="ARBA" id="ARBA00008072"/>
    </source>
</evidence>
<feature type="domain" description="Alcohol dehydrogenase-like C-terminal" evidence="12">
    <location>
        <begin position="164"/>
        <end position="289"/>
    </location>
</feature>
<dbReference type="AlphaFoldDB" id="A0AAD6CB21"/>
<dbReference type="Pfam" id="PF08240">
    <property type="entry name" value="ADH_N"/>
    <property type="match status" value="1"/>
</dbReference>
<dbReference type="EC" id="1.1.1.2" evidence="9"/>
<reference evidence="14" key="2">
    <citation type="journal article" date="2023" name="IMA Fungus">
        <title>Comparative genomic study of the Penicillium genus elucidates a diverse pangenome and 15 lateral gene transfer events.</title>
        <authorList>
            <person name="Petersen C."/>
            <person name="Sorensen T."/>
            <person name="Nielsen M.R."/>
            <person name="Sondergaard T.E."/>
            <person name="Sorensen J.L."/>
            <person name="Fitzpatrick D.A."/>
            <person name="Frisvad J.C."/>
            <person name="Nielsen K.L."/>
        </authorList>
    </citation>
    <scope>NUCLEOTIDE SEQUENCE</scope>
    <source>
        <strain evidence="14">IBT 16125</strain>
    </source>
</reference>
<proteinExistence type="inferred from homology"/>
<dbReference type="FunFam" id="3.40.50.720:FF:000158">
    <property type="entry name" value="Zinc-binding alcohol dehydrogenase"/>
    <property type="match status" value="1"/>
</dbReference>
<evidence type="ECO:0000256" key="6">
    <source>
        <dbReference type="ARBA" id="ARBA00022833"/>
    </source>
</evidence>
<evidence type="ECO:0000256" key="1">
    <source>
        <dbReference type="ARBA" id="ARBA00001947"/>
    </source>
</evidence>
<dbReference type="PROSITE" id="PS00059">
    <property type="entry name" value="ADH_ZINC"/>
    <property type="match status" value="1"/>
</dbReference>
<keyword evidence="8" id="KW-0560">Oxidoreductase</keyword>
<evidence type="ECO:0000259" key="12">
    <source>
        <dbReference type="Pfam" id="PF00107"/>
    </source>
</evidence>
<comment type="subunit">
    <text evidence="3">Homodimer.</text>
</comment>
<evidence type="ECO:0000256" key="4">
    <source>
        <dbReference type="ARBA" id="ARBA00022553"/>
    </source>
</evidence>
<comment type="caution">
    <text evidence="14">The sequence shown here is derived from an EMBL/GenBank/DDBJ whole genome shotgun (WGS) entry which is preliminary data.</text>
</comment>
<evidence type="ECO:0000256" key="9">
    <source>
        <dbReference type="ARBA" id="ARBA00024074"/>
    </source>
</evidence>
<keyword evidence="7" id="KW-0521">NADP</keyword>
<comment type="similarity">
    <text evidence="2 11">Belongs to the zinc-containing alcohol dehydrogenase family.</text>
</comment>
<accession>A0AAD6CB21</accession>
<name>A0AAD6CB21_9EURO</name>
<keyword evidence="6 11" id="KW-0862">Zinc</keyword>
<dbReference type="InterPro" id="IPR047109">
    <property type="entry name" value="CAD-like"/>
</dbReference>
<dbReference type="RefSeq" id="XP_056769032.1">
    <property type="nucleotide sequence ID" value="XM_056904925.1"/>
</dbReference>
<dbReference type="SUPFAM" id="SSF51735">
    <property type="entry name" value="NAD(P)-binding Rossmann-fold domains"/>
    <property type="match status" value="1"/>
</dbReference>